<feature type="compositionally biased region" description="Low complexity" evidence="2">
    <location>
        <begin position="233"/>
        <end position="248"/>
    </location>
</feature>
<comment type="caution">
    <text evidence="4">The sequence shown here is derived from an EMBL/GenBank/DDBJ whole genome shotgun (WGS) entry which is preliminary data.</text>
</comment>
<accession>A0A443SUV2</accession>
<dbReference type="InterPro" id="IPR006569">
    <property type="entry name" value="CID_dom"/>
</dbReference>
<dbReference type="VEuPathDB" id="VectorBase:LDEU000765"/>
<sequence>MELVQAFNAELSSLYEVKPPISKAKMSQITKVAIKGIKMYKHIVQSVERFIAKCRPEYKIPGLYVIDSIVRQSRHQFNADRDVFGPRFIRNFHTTFQNLFLTCPPEDKPKIVRVLNLWQRNNVFSADVIQPLLDMANPNANLGQIKYENSPSVAVNESSCGTSKNDADANLVLHLQQLATSLGILKNNGTSVSSGTSGNNIHDSQQSTVRFNKKLLDFDYGEDDEEEEKGETPTESEPPVSSSLANADDANANPLALSMAQNLLSNPELLQRLQQMQQSINLQQQHDASSQLNVSNMGLGSVSTSSSFISSFQPLSDLKLTSHDDINRNIVENAGNSLSNIGGHTYAQMSLNKFYSRSDGNADNYSNNIDGVNDQFQSHLNKSCIEKRNYDYNDREVIDASRARSKSRSVSPRRSRFNRSNFRDKDERVRRSRSRSPWKMSNDRRNYRSRSRSPRLRMDRQQERSLSPESKEREKERERRRRGLPPMRKNYLTICSTTLWLGHVPKLVSEADISDTFGEFGTINSIDVCDLVIIKRFCFVDLVV</sequence>
<feature type="region of interest" description="Disordered" evidence="2">
    <location>
        <begin position="401"/>
        <end position="485"/>
    </location>
</feature>
<gene>
    <name evidence="4" type="ORF">B4U80_08810</name>
</gene>
<dbReference type="AlphaFoldDB" id="A0A443SUV2"/>
<dbReference type="SUPFAM" id="SSF54928">
    <property type="entry name" value="RNA-binding domain, RBD"/>
    <property type="match status" value="1"/>
</dbReference>
<dbReference type="GO" id="GO:0005634">
    <property type="term" value="C:nucleus"/>
    <property type="evidence" value="ECO:0007669"/>
    <property type="project" value="TreeGrafter"/>
</dbReference>
<dbReference type="Gene3D" id="3.30.70.330">
    <property type="match status" value="1"/>
</dbReference>
<dbReference type="GO" id="GO:0003723">
    <property type="term" value="F:RNA binding"/>
    <property type="evidence" value="ECO:0007669"/>
    <property type="project" value="UniProtKB-KW"/>
</dbReference>
<organism evidence="4 5">
    <name type="scientific">Leptotrombidium deliense</name>
    <dbReference type="NCBI Taxonomy" id="299467"/>
    <lineage>
        <taxon>Eukaryota</taxon>
        <taxon>Metazoa</taxon>
        <taxon>Ecdysozoa</taxon>
        <taxon>Arthropoda</taxon>
        <taxon>Chelicerata</taxon>
        <taxon>Arachnida</taxon>
        <taxon>Acari</taxon>
        <taxon>Acariformes</taxon>
        <taxon>Trombidiformes</taxon>
        <taxon>Prostigmata</taxon>
        <taxon>Anystina</taxon>
        <taxon>Parasitengona</taxon>
        <taxon>Trombiculoidea</taxon>
        <taxon>Trombiculidae</taxon>
        <taxon>Leptotrombidium</taxon>
    </lineage>
</organism>
<evidence type="ECO:0000259" key="3">
    <source>
        <dbReference type="PROSITE" id="PS51391"/>
    </source>
</evidence>
<dbReference type="EMBL" id="NCKV01000216">
    <property type="protein sequence ID" value="RWS31280.1"/>
    <property type="molecule type" value="Genomic_DNA"/>
</dbReference>
<keyword evidence="5" id="KW-1185">Reference proteome</keyword>
<dbReference type="Proteomes" id="UP000288716">
    <property type="component" value="Unassembled WGS sequence"/>
</dbReference>
<dbReference type="SMART" id="SM00582">
    <property type="entry name" value="RPR"/>
    <property type="match status" value="1"/>
</dbReference>
<proteinExistence type="predicted"/>
<reference evidence="4 5" key="1">
    <citation type="journal article" date="2018" name="Gigascience">
        <title>Genomes of trombidid mites reveal novel predicted allergens and laterally-transferred genes associated with secondary metabolism.</title>
        <authorList>
            <person name="Dong X."/>
            <person name="Chaisiri K."/>
            <person name="Xia D."/>
            <person name="Armstrong S.D."/>
            <person name="Fang Y."/>
            <person name="Donnelly M.J."/>
            <person name="Kadowaki T."/>
            <person name="McGarry J.W."/>
            <person name="Darby A.C."/>
            <person name="Makepeace B.L."/>
        </authorList>
    </citation>
    <scope>NUCLEOTIDE SEQUENCE [LARGE SCALE GENOMIC DNA]</scope>
    <source>
        <strain evidence="4">UoL-UT</strain>
    </source>
</reference>
<dbReference type="InterPro" id="IPR035979">
    <property type="entry name" value="RBD_domain_sf"/>
</dbReference>
<dbReference type="PROSITE" id="PS51391">
    <property type="entry name" value="CID"/>
    <property type="match status" value="1"/>
</dbReference>
<evidence type="ECO:0000256" key="2">
    <source>
        <dbReference type="SAM" id="MobiDB-lite"/>
    </source>
</evidence>
<evidence type="ECO:0000313" key="5">
    <source>
        <dbReference type="Proteomes" id="UP000288716"/>
    </source>
</evidence>
<feature type="compositionally biased region" description="Basic residues" evidence="2">
    <location>
        <begin position="403"/>
        <end position="417"/>
    </location>
</feature>
<dbReference type="CDD" id="cd16983">
    <property type="entry name" value="CID_SCAF8_like"/>
    <property type="match status" value="1"/>
</dbReference>
<dbReference type="InterPro" id="IPR012677">
    <property type="entry name" value="Nucleotide-bd_a/b_plait_sf"/>
</dbReference>
<dbReference type="InterPro" id="IPR008942">
    <property type="entry name" value="ENTH_VHS"/>
</dbReference>
<dbReference type="OrthoDB" id="79367at2759"/>
<evidence type="ECO:0000256" key="1">
    <source>
        <dbReference type="ARBA" id="ARBA00022884"/>
    </source>
</evidence>
<dbReference type="PANTHER" id="PTHR23140">
    <property type="entry name" value="RNA PROCESSING PROTEIN LD23810P"/>
    <property type="match status" value="1"/>
</dbReference>
<dbReference type="FunFam" id="1.25.40.90:FF:000004">
    <property type="entry name" value="splicing factor, arginine/serine-rich 15"/>
    <property type="match status" value="1"/>
</dbReference>
<dbReference type="SUPFAM" id="SSF48464">
    <property type="entry name" value="ENTH/VHS domain"/>
    <property type="match status" value="1"/>
</dbReference>
<dbReference type="Gene3D" id="1.25.40.90">
    <property type="match status" value="1"/>
</dbReference>
<dbReference type="STRING" id="299467.A0A443SUV2"/>
<keyword evidence="1" id="KW-0694">RNA-binding</keyword>
<dbReference type="PANTHER" id="PTHR23140:SF4">
    <property type="entry name" value="PROTEIN CBR-NRD-1"/>
    <property type="match status" value="1"/>
</dbReference>
<dbReference type="InterPro" id="IPR051485">
    <property type="entry name" value="SR-CTD_assoc_factor"/>
</dbReference>
<evidence type="ECO:0000313" key="4">
    <source>
        <dbReference type="EMBL" id="RWS31280.1"/>
    </source>
</evidence>
<protein>
    <submittedName>
        <fullName evidence="4">Protein SCAF8-like protein</fullName>
    </submittedName>
</protein>
<name>A0A443SUV2_9ACAR</name>
<feature type="region of interest" description="Disordered" evidence="2">
    <location>
        <begin position="222"/>
        <end position="248"/>
    </location>
</feature>
<dbReference type="Pfam" id="PF04818">
    <property type="entry name" value="CID"/>
    <property type="match status" value="1"/>
</dbReference>
<feature type="domain" description="CID" evidence="3">
    <location>
        <begin position="1"/>
        <end position="140"/>
    </location>
</feature>